<organism evidence="1 2">
    <name type="scientific">Eumeta variegata</name>
    <name type="common">Bagworm moth</name>
    <name type="synonym">Eumeta japonica</name>
    <dbReference type="NCBI Taxonomy" id="151549"/>
    <lineage>
        <taxon>Eukaryota</taxon>
        <taxon>Metazoa</taxon>
        <taxon>Ecdysozoa</taxon>
        <taxon>Arthropoda</taxon>
        <taxon>Hexapoda</taxon>
        <taxon>Insecta</taxon>
        <taxon>Pterygota</taxon>
        <taxon>Neoptera</taxon>
        <taxon>Endopterygota</taxon>
        <taxon>Lepidoptera</taxon>
        <taxon>Glossata</taxon>
        <taxon>Ditrysia</taxon>
        <taxon>Tineoidea</taxon>
        <taxon>Psychidae</taxon>
        <taxon>Oiketicinae</taxon>
        <taxon>Eumeta</taxon>
    </lineage>
</organism>
<gene>
    <name evidence="1" type="ORF">EVAR_12345_1</name>
</gene>
<proteinExistence type="predicted"/>
<dbReference type="AlphaFoldDB" id="A0A4C1WYP1"/>
<sequence>MRRRRAPSNRVTKYRRMALGKRRCSEFVQLPNTESRVGNPRLMSNPKITKLTFISSIKFETLACFALSEYTTLKSAYIFIFLLCTTDTPAVAAEDSRQPRDDADHNPDHPRLRLLARPLTVVHHLDVERGYVEELMPYKFDTNSNDRLIMNKGERHAFRP</sequence>
<accession>A0A4C1WYP1</accession>
<evidence type="ECO:0000313" key="1">
    <source>
        <dbReference type="EMBL" id="GBP56666.1"/>
    </source>
</evidence>
<name>A0A4C1WYP1_EUMVA</name>
<dbReference type="Proteomes" id="UP000299102">
    <property type="component" value="Unassembled WGS sequence"/>
</dbReference>
<reference evidence="1 2" key="1">
    <citation type="journal article" date="2019" name="Commun. Biol.">
        <title>The bagworm genome reveals a unique fibroin gene that provides high tensile strength.</title>
        <authorList>
            <person name="Kono N."/>
            <person name="Nakamura H."/>
            <person name="Ohtoshi R."/>
            <person name="Tomita M."/>
            <person name="Numata K."/>
            <person name="Arakawa K."/>
        </authorList>
    </citation>
    <scope>NUCLEOTIDE SEQUENCE [LARGE SCALE GENOMIC DNA]</scope>
</reference>
<protein>
    <submittedName>
        <fullName evidence="1">Uncharacterized protein</fullName>
    </submittedName>
</protein>
<dbReference type="EMBL" id="BGZK01000698">
    <property type="protein sequence ID" value="GBP56666.1"/>
    <property type="molecule type" value="Genomic_DNA"/>
</dbReference>
<evidence type="ECO:0000313" key="2">
    <source>
        <dbReference type="Proteomes" id="UP000299102"/>
    </source>
</evidence>
<comment type="caution">
    <text evidence="1">The sequence shown here is derived from an EMBL/GenBank/DDBJ whole genome shotgun (WGS) entry which is preliminary data.</text>
</comment>
<keyword evidence="2" id="KW-1185">Reference proteome</keyword>